<reference evidence="6" key="1">
    <citation type="submission" date="2018-08" db="EMBL/GenBank/DDBJ databases">
        <authorList>
            <person name="Cornetti L."/>
        </authorList>
    </citation>
    <scope>NUCLEOTIDE SEQUENCE</scope>
    <source>
        <strain evidence="6">OM-SAIQ-clone2</strain>
    </source>
</reference>
<dbReference type="Gene3D" id="1.20.930.10">
    <property type="entry name" value="Conserved domain common to transcription factors TFIIS, elongin A, CRSP70"/>
    <property type="match status" value="1"/>
</dbReference>
<dbReference type="InterPro" id="IPR010684">
    <property type="entry name" value="RNA_pol_II_trans_fac_SIII_A"/>
</dbReference>
<dbReference type="PANTHER" id="PTHR15141">
    <property type="entry name" value="TRANSCRIPTION ELONGATION FACTOR B POLYPEPTIDE 3"/>
    <property type="match status" value="1"/>
</dbReference>
<evidence type="ECO:0000256" key="1">
    <source>
        <dbReference type="ARBA" id="ARBA00004123"/>
    </source>
</evidence>
<feature type="compositionally biased region" description="Low complexity" evidence="4">
    <location>
        <begin position="134"/>
        <end position="146"/>
    </location>
</feature>
<dbReference type="InterPro" id="IPR017923">
    <property type="entry name" value="TFIIS_N"/>
</dbReference>
<name>A0A4Y7NNV4_9CRUS</name>
<comment type="subcellular location">
    <subcellularLocation>
        <location evidence="1 3">Nucleus</location>
    </subcellularLocation>
</comment>
<dbReference type="Pfam" id="PF06881">
    <property type="entry name" value="Elongin_A"/>
    <property type="match status" value="1"/>
</dbReference>
<gene>
    <name evidence="6" type="primary">EOG090X0BTZ</name>
</gene>
<dbReference type="AlphaFoldDB" id="A0A4Y7NNV4"/>
<feature type="compositionally biased region" description="Pro residues" evidence="4">
    <location>
        <begin position="247"/>
        <end position="258"/>
    </location>
</feature>
<proteinExistence type="evidence at transcript level"/>
<feature type="compositionally biased region" description="Basic and acidic residues" evidence="4">
    <location>
        <begin position="147"/>
        <end position="171"/>
    </location>
</feature>
<evidence type="ECO:0000256" key="4">
    <source>
        <dbReference type="SAM" id="MobiDB-lite"/>
    </source>
</evidence>
<feature type="region of interest" description="Disordered" evidence="4">
    <location>
        <begin position="504"/>
        <end position="542"/>
    </location>
</feature>
<evidence type="ECO:0000313" key="6">
    <source>
        <dbReference type="EMBL" id="SVE94453.1"/>
    </source>
</evidence>
<dbReference type="PROSITE" id="PS51319">
    <property type="entry name" value="TFIIS_N"/>
    <property type="match status" value="1"/>
</dbReference>
<dbReference type="GO" id="GO:0070449">
    <property type="term" value="C:elongin complex"/>
    <property type="evidence" value="ECO:0007669"/>
    <property type="project" value="InterPro"/>
</dbReference>
<dbReference type="EMBL" id="LR024834">
    <property type="protein sequence ID" value="SVE94453.1"/>
    <property type="molecule type" value="mRNA"/>
</dbReference>
<dbReference type="SUPFAM" id="SSF47676">
    <property type="entry name" value="Conserved domain common to transcription factors TFIIS, elongin A, CRSP70"/>
    <property type="match status" value="1"/>
</dbReference>
<feature type="compositionally biased region" description="Basic and acidic residues" evidence="4">
    <location>
        <begin position="116"/>
        <end position="133"/>
    </location>
</feature>
<evidence type="ECO:0000259" key="5">
    <source>
        <dbReference type="PROSITE" id="PS51319"/>
    </source>
</evidence>
<feature type="domain" description="TFIIS N-terminal" evidence="5">
    <location>
        <begin position="6"/>
        <end position="79"/>
    </location>
</feature>
<feature type="compositionally biased region" description="Low complexity" evidence="4">
    <location>
        <begin position="504"/>
        <end position="520"/>
    </location>
</feature>
<feature type="region of interest" description="Disordered" evidence="4">
    <location>
        <begin position="76"/>
        <end position="262"/>
    </location>
</feature>
<organism evidence="6">
    <name type="scientific">Simocephalus serrulatus</name>
    <dbReference type="NCBI Taxonomy" id="117539"/>
    <lineage>
        <taxon>Eukaryota</taxon>
        <taxon>Metazoa</taxon>
        <taxon>Ecdysozoa</taxon>
        <taxon>Arthropoda</taxon>
        <taxon>Crustacea</taxon>
        <taxon>Branchiopoda</taxon>
        <taxon>Diplostraca</taxon>
        <taxon>Cladocera</taxon>
        <taxon>Anomopoda</taxon>
        <taxon>Daphniidae</taxon>
        <taxon>Simocephalus</taxon>
    </lineage>
</organism>
<dbReference type="InterPro" id="IPR003617">
    <property type="entry name" value="TFIIS/CRSP70_N_sub"/>
</dbReference>
<accession>A0A4Y7NNV4</accession>
<dbReference type="InterPro" id="IPR035441">
    <property type="entry name" value="TFIIS/LEDGF_dom_sf"/>
</dbReference>
<protein>
    <submittedName>
        <fullName evidence="6">EOG090X0BTZ</fullName>
    </submittedName>
</protein>
<feature type="compositionally biased region" description="Polar residues" evidence="4">
    <location>
        <begin position="98"/>
        <end position="110"/>
    </location>
</feature>
<keyword evidence="2 3" id="KW-0539">Nucleus</keyword>
<sequence>MSSTNEEIKHYQRKIDKYGSDTKVLLHCLNKLTKLPIGVEHLQATGIGRTINGMRKAEGAVGEEARALVNKWKEMVAAEDKSDSDAQEEETNNHHQSEATNSDHNLNTSPNHRKKDKDSKRKESPKDKSKDEPTTSSKSKTSSSRGKSPEKHSSKSSRGSEKRKDSKDGESSKSSSKSSRKRHLSQEDSNSTAEDEGDDEVSTRSFADALGSIETVSKKKKSKDKEKHKGEKKKSSFLQPSATDSFVPPPKQALPPPKSLDILRPTDFEISPHYKPLPLKFVTDSPSMPTKEKMKNAEEALSVAMAQKGSRTKVFSGNRSSGLSYVPTLFDSCIRVVQQNIDALEYTGGVPFELLRPVLERTNAQQLYLLENYNPYLLEDTDELWKILCQKEYRKAVREEMETWRDLYLRCHEEREARLKSLTNHHKQSMAKATPVRTTKLAYVECVAKAPRGVSKPGHVKQGASAVLASMTNAKAGFRPFEASANHAANGNNAVAEVVKLAPPAASRSSSSSSSSAPAAKKPKVAPLMQKTLKLMKNRFRR</sequence>
<dbReference type="Gene3D" id="6.10.250.3180">
    <property type="match status" value="1"/>
</dbReference>
<dbReference type="InterPro" id="IPR051870">
    <property type="entry name" value="Elongin-A_domain"/>
</dbReference>
<dbReference type="SMART" id="SM00509">
    <property type="entry name" value="TFS2N"/>
    <property type="match status" value="1"/>
</dbReference>
<dbReference type="Pfam" id="PF08711">
    <property type="entry name" value="Med26"/>
    <property type="match status" value="1"/>
</dbReference>
<dbReference type="PANTHER" id="PTHR15141:SF76">
    <property type="entry name" value="TRANSCRIPTION ELONGATION FACTOR B POLYPEPTIDE 3"/>
    <property type="match status" value="1"/>
</dbReference>
<evidence type="ECO:0000256" key="3">
    <source>
        <dbReference type="PROSITE-ProRule" id="PRU00649"/>
    </source>
</evidence>
<dbReference type="GO" id="GO:0006368">
    <property type="term" value="P:transcription elongation by RNA polymerase II"/>
    <property type="evidence" value="ECO:0007669"/>
    <property type="project" value="InterPro"/>
</dbReference>
<evidence type="ECO:0000256" key="2">
    <source>
        <dbReference type="ARBA" id="ARBA00023242"/>
    </source>
</evidence>